<accession>A0A4R9M3H6</accession>
<keyword evidence="1" id="KW-0812">Transmembrane</keyword>
<keyword evidence="1" id="KW-1133">Transmembrane helix</keyword>
<dbReference type="AlphaFoldDB" id="A0A4R9M3H6"/>
<comment type="caution">
    <text evidence="2">The sequence shown here is derived from an EMBL/GenBank/DDBJ whole genome shotgun (WGS) entry which is preliminary data.</text>
</comment>
<feature type="transmembrane region" description="Helical" evidence="1">
    <location>
        <begin position="317"/>
        <end position="336"/>
    </location>
</feature>
<feature type="transmembrane region" description="Helical" evidence="1">
    <location>
        <begin position="279"/>
        <end position="297"/>
    </location>
</feature>
<feature type="transmembrane region" description="Helical" evidence="1">
    <location>
        <begin position="249"/>
        <end position="267"/>
    </location>
</feature>
<protein>
    <submittedName>
        <fullName evidence="2">Uncharacterized protein</fullName>
    </submittedName>
</protein>
<name>A0A4R9M3H6_9LEPT</name>
<proteinExistence type="predicted"/>
<dbReference type="OrthoDB" id="323121at2"/>
<keyword evidence="1" id="KW-0472">Membrane</keyword>
<dbReference type="EMBL" id="RQHW01000010">
    <property type="protein sequence ID" value="TGN20531.1"/>
    <property type="molecule type" value="Genomic_DNA"/>
</dbReference>
<dbReference type="Proteomes" id="UP000298058">
    <property type="component" value="Unassembled WGS sequence"/>
</dbReference>
<gene>
    <name evidence="2" type="ORF">EHS15_02755</name>
</gene>
<dbReference type="RefSeq" id="WP_135759018.1">
    <property type="nucleotide sequence ID" value="NZ_RQHW01000010.1"/>
</dbReference>
<feature type="transmembrane region" description="Helical" evidence="1">
    <location>
        <begin position="36"/>
        <end position="54"/>
    </location>
</feature>
<evidence type="ECO:0000313" key="2">
    <source>
        <dbReference type="EMBL" id="TGN20531.1"/>
    </source>
</evidence>
<feature type="transmembrane region" description="Helical" evidence="1">
    <location>
        <begin position="164"/>
        <end position="181"/>
    </location>
</feature>
<evidence type="ECO:0000313" key="3">
    <source>
        <dbReference type="Proteomes" id="UP000298058"/>
    </source>
</evidence>
<feature type="transmembrane region" description="Helical" evidence="1">
    <location>
        <begin position="12"/>
        <end position="29"/>
    </location>
</feature>
<reference evidence="2" key="1">
    <citation type="journal article" date="2019" name="PLoS Negl. Trop. Dis.">
        <title>Revisiting the worldwide diversity of Leptospira species in the environment.</title>
        <authorList>
            <person name="Vincent A.T."/>
            <person name="Schiettekatte O."/>
            <person name="Bourhy P."/>
            <person name="Veyrier F.J."/>
            <person name="Picardeau M."/>
        </authorList>
    </citation>
    <scope>NUCLEOTIDE SEQUENCE [LARGE SCALE GENOMIC DNA]</scope>
    <source>
        <strain evidence="2">201300427</strain>
    </source>
</reference>
<sequence length="346" mass="38745">MHPFQPETSIISFFSSLVVLVGVSEFFYAKQFRSKFYFISVFFLVFAYLLFSVLDQFRISLPFYFVKQPIVSFTNLVLFLSFSFMGSYLVLPKLKTSSQLIYICLIGLGLFPFLFFHFSLGSFTELGVLERGGFVILFLVSGSIAWFQEIFFQPLADEDLEKKIPDSFVSSLFFLSLPFVIPIVSGRITEERFYFLSIDLLLASLSSVLGFLAVSQARKKLSEGFGLSLLPFFAGSALVSASLGVTHLLLIPVSFSAGLFLHLLQLWLRKKNWSDRSSLLVSGQLVAGGIGLFLPYLSLPNQEWLHPPSVMLAVQSLFLLTVFLLSCLVASAVYLLPKEGAEGKNY</sequence>
<keyword evidence="3" id="KW-1185">Reference proteome</keyword>
<feature type="transmembrane region" description="Helical" evidence="1">
    <location>
        <begin position="70"/>
        <end position="91"/>
    </location>
</feature>
<feature type="transmembrane region" description="Helical" evidence="1">
    <location>
        <begin position="193"/>
        <end position="213"/>
    </location>
</feature>
<organism evidence="2 3">
    <name type="scientific">Leptospira idonii</name>
    <dbReference type="NCBI Taxonomy" id="1193500"/>
    <lineage>
        <taxon>Bacteria</taxon>
        <taxon>Pseudomonadati</taxon>
        <taxon>Spirochaetota</taxon>
        <taxon>Spirochaetia</taxon>
        <taxon>Leptospirales</taxon>
        <taxon>Leptospiraceae</taxon>
        <taxon>Leptospira</taxon>
    </lineage>
</organism>
<evidence type="ECO:0000256" key="1">
    <source>
        <dbReference type="SAM" id="Phobius"/>
    </source>
</evidence>
<feature type="transmembrane region" description="Helical" evidence="1">
    <location>
        <begin position="100"/>
        <end position="120"/>
    </location>
</feature>